<accession>A0ABD0XFY3</accession>
<evidence type="ECO:0000313" key="3">
    <source>
        <dbReference type="Proteomes" id="UP001557470"/>
    </source>
</evidence>
<evidence type="ECO:0000313" key="2">
    <source>
        <dbReference type="EMBL" id="KAL1007788.1"/>
    </source>
</evidence>
<protein>
    <submittedName>
        <fullName evidence="2">Uncharacterized protein</fullName>
    </submittedName>
</protein>
<feature type="compositionally biased region" description="Basic and acidic residues" evidence="1">
    <location>
        <begin position="29"/>
        <end position="41"/>
    </location>
</feature>
<proteinExistence type="predicted"/>
<organism evidence="2 3">
    <name type="scientific">Umbra pygmaea</name>
    <name type="common">Eastern mudminnow</name>
    <dbReference type="NCBI Taxonomy" id="75934"/>
    <lineage>
        <taxon>Eukaryota</taxon>
        <taxon>Metazoa</taxon>
        <taxon>Chordata</taxon>
        <taxon>Craniata</taxon>
        <taxon>Vertebrata</taxon>
        <taxon>Euteleostomi</taxon>
        <taxon>Actinopterygii</taxon>
        <taxon>Neopterygii</taxon>
        <taxon>Teleostei</taxon>
        <taxon>Protacanthopterygii</taxon>
        <taxon>Esociformes</taxon>
        <taxon>Umbridae</taxon>
        <taxon>Umbra</taxon>
    </lineage>
</organism>
<name>A0ABD0XFY3_UMBPY</name>
<dbReference type="AlphaFoldDB" id="A0ABD0XFY3"/>
<gene>
    <name evidence="2" type="ORF">UPYG_G00091600</name>
</gene>
<dbReference type="EMBL" id="JAGEUA010000002">
    <property type="protein sequence ID" value="KAL1007788.1"/>
    <property type="molecule type" value="Genomic_DNA"/>
</dbReference>
<evidence type="ECO:0000256" key="1">
    <source>
        <dbReference type="SAM" id="MobiDB-lite"/>
    </source>
</evidence>
<feature type="region of interest" description="Disordered" evidence="1">
    <location>
        <begin position="15"/>
        <end position="41"/>
    </location>
</feature>
<reference evidence="2 3" key="1">
    <citation type="submission" date="2024-06" db="EMBL/GenBank/DDBJ databases">
        <authorList>
            <person name="Pan Q."/>
            <person name="Wen M."/>
            <person name="Jouanno E."/>
            <person name="Zahm M."/>
            <person name="Klopp C."/>
            <person name="Cabau C."/>
            <person name="Louis A."/>
            <person name="Berthelot C."/>
            <person name="Parey E."/>
            <person name="Roest Crollius H."/>
            <person name="Montfort J."/>
            <person name="Robinson-Rechavi M."/>
            <person name="Bouchez O."/>
            <person name="Lampietro C."/>
            <person name="Lopez Roques C."/>
            <person name="Donnadieu C."/>
            <person name="Postlethwait J."/>
            <person name="Bobe J."/>
            <person name="Verreycken H."/>
            <person name="Guiguen Y."/>
        </authorList>
    </citation>
    <scope>NUCLEOTIDE SEQUENCE [LARGE SCALE GENOMIC DNA]</scope>
    <source>
        <strain evidence="2">Up_M1</strain>
        <tissue evidence="2">Testis</tissue>
    </source>
</reference>
<keyword evidence="3" id="KW-1185">Reference proteome</keyword>
<comment type="caution">
    <text evidence="2">The sequence shown here is derived from an EMBL/GenBank/DDBJ whole genome shotgun (WGS) entry which is preliminary data.</text>
</comment>
<dbReference type="Proteomes" id="UP001557470">
    <property type="component" value="Unassembled WGS sequence"/>
</dbReference>
<sequence length="63" mass="7613">MNEFILKMDNRQFFKRRHDSNPSRLQALKRSETDNDAESTERGVIEMRERADEERRVKEGVME</sequence>